<proteinExistence type="predicted"/>
<dbReference type="Proteomes" id="UP000029120">
    <property type="component" value="Chromosome 3"/>
</dbReference>
<keyword evidence="2" id="KW-1185">Reference proteome</keyword>
<sequence>MEPPQQQQPSAAPLPLVATLEPALALHPLKKYKLNYTAVGLSLENSKHSLSRTSAFSLHLKTFWQLRC</sequence>
<reference evidence="2" key="1">
    <citation type="journal article" date="2015" name="Nat. Plants">
        <title>Genome expansion of Arabis alpina linked with retrotransposition and reduced symmetric DNA methylation.</title>
        <authorList>
            <person name="Willing E.M."/>
            <person name="Rawat V."/>
            <person name="Mandakova T."/>
            <person name="Maumus F."/>
            <person name="James G.V."/>
            <person name="Nordstroem K.J."/>
            <person name="Becker C."/>
            <person name="Warthmann N."/>
            <person name="Chica C."/>
            <person name="Szarzynska B."/>
            <person name="Zytnicki M."/>
            <person name="Albani M.C."/>
            <person name="Kiefer C."/>
            <person name="Bergonzi S."/>
            <person name="Castaings L."/>
            <person name="Mateos J.L."/>
            <person name="Berns M.C."/>
            <person name="Bujdoso N."/>
            <person name="Piofczyk T."/>
            <person name="de Lorenzo L."/>
            <person name="Barrero-Sicilia C."/>
            <person name="Mateos I."/>
            <person name="Piednoel M."/>
            <person name="Hagmann J."/>
            <person name="Chen-Min-Tao R."/>
            <person name="Iglesias-Fernandez R."/>
            <person name="Schuster S.C."/>
            <person name="Alonso-Blanco C."/>
            <person name="Roudier F."/>
            <person name="Carbonero P."/>
            <person name="Paz-Ares J."/>
            <person name="Davis S.J."/>
            <person name="Pecinka A."/>
            <person name="Quesneville H."/>
            <person name="Colot V."/>
            <person name="Lysak M.A."/>
            <person name="Weigel D."/>
            <person name="Coupland G."/>
            <person name="Schneeberger K."/>
        </authorList>
    </citation>
    <scope>NUCLEOTIDE SEQUENCE [LARGE SCALE GENOMIC DNA]</scope>
    <source>
        <strain evidence="2">cv. Pajares</strain>
    </source>
</reference>
<evidence type="ECO:0000313" key="1">
    <source>
        <dbReference type="EMBL" id="KFK39269.1"/>
    </source>
</evidence>
<name>A0A087HAW7_ARAAL</name>
<dbReference type="EMBL" id="CM002871">
    <property type="protein sequence ID" value="KFK39269.1"/>
    <property type="molecule type" value="Genomic_DNA"/>
</dbReference>
<accession>A0A087HAW7</accession>
<organism evidence="1 2">
    <name type="scientific">Arabis alpina</name>
    <name type="common">Alpine rock-cress</name>
    <dbReference type="NCBI Taxonomy" id="50452"/>
    <lineage>
        <taxon>Eukaryota</taxon>
        <taxon>Viridiplantae</taxon>
        <taxon>Streptophyta</taxon>
        <taxon>Embryophyta</taxon>
        <taxon>Tracheophyta</taxon>
        <taxon>Spermatophyta</taxon>
        <taxon>Magnoliopsida</taxon>
        <taxon>eudicotyledons</taxon>
        <taxon>Gunneridae</taxon>
        <taxon>Pentapetalae</taxon>
        <taxon>rosids</taxon>
        <taxon>malvids</taxon>
        <taxon>Brassicales</taxon>
        <taxon>Brassicaceae</taxon>
        <taxon>Arabideae</taxon>
        <taxon>Arabis</taxon>
    </lineage>
</organism>
<gene>
    <name evidence="1" type="ordered locus">AALP_Aa3g222500</name>
</gene>
<dbReference type="Gramene" id="KFK39269">
    <property type="protein sequence ID" value="KFK39269"/>
    <property type="gene ID" value="AALP_AA3G222500"/>
</dbReference>
<dbReference type="AlphaFoldDB" id="A0A087HAW7"/>
<protein>
    <submittedName>
        <fullName evidence="1">Uncharacterized protein</fullName>
    </submittedName>
</protein>
<evidence type="ECO:0000313" key="2">
    <source>
        <dbReference type="Proteomes" id="UP000029120"/>
    </source>
</evidence>